<dbReference type="InterPro" id="IPR016047">
    <property type="entry name" value="M23ase_b-sheet_dom"/>
</dbReference>
<dbReference type="Pfam" id="PF01476">
    <property type="entry name" value="LysM"/>
    <property type="match status" value="1"/>
</dbReference>
<keyword evidence="5" id="KW-1185">Reference proteome</keyword>
<evidence type="ECO:0000256" key="1">
    <source>
        <dbReference type="SAM" id="MobiDB-lite"/>
    </source>
</evidence>
<accession>A0ABQ2VS60</accession>
<dbReference type="RefSeq" id="WP_189540019.1">
    <property type="nucleotide sequence ID" value="NZ_BMTF01000001.1"/>
</dbReference>
<evidence type="ECO:0000259" key="3">
    <source>
        <dbReference type="PROSITE" id="PS51782"/>
    </source>
</evidence>
<dbReference type="CDD" id="cd12797">
    <property type="entry name" value="M23_peptidase"/>
    <property type="match status" value="1"/>
</dbReference>
<evidence type="ECO:0000313" key="5">
    <source>
        <dbReference type="Proteomes" id="UP000660675"/>
    </source>
</evidence>
<dbReference type="Proteomes" id="UP000660675">
    <property type="component" value="Unassembled WGS sequence"/>
</dbReference>
<dbReference type="InterPro" id="IPR018392">
    <property type="entry name" value="LysM"/>
</dbReference>
<keyword evidence="2" id="KW-0732">Signal</keyword>
<dbReference type="CDD" id="cd00118">
    <property type="entry name" value="LysM"/>
    <property type="match status" value="1"/>
</dbReference>
<feature type="domain" description="LysM" evidence="3">
    <location>
        <begin position="70"/>
        <end position="119"/>
    </location>
</feature>
<gene>
    <name evidence="4" type="ORF">GCM10015535_02540</name>
</gene>
<dbReference type="Pfam" id="PF01551">
    <property type="entry name" value="Peptidase_M23"/>
    <property type="match status" value="1"/>
</dbReference>
<feature type="signal peptide" evidence="2">
    <location>
        <begin position="1"/>
        <end position="41"/>
    </location>
</feature>
<reference evidence="5" key="1">
    <citation type="journal article" date="2019" name="Int. J. Syst. Evol. Microbiol.">
        <title>The Global Catalogue of Microorganisms (GCM) 10K type strain sequencing project: providing services to taxonomists for standard genome sequencing and annotation.</title>
        <authorList>
            <consortium name="The Broad Institute Genomics Platform"/>
            <consortium name="The Broad Institute Genome Sequencing Center for Infectious Disease"/>
            <person name="Wu L."/>
            <person name="Ma J."/>
        </authorList>
    </citation>
    <scope>NUCLEOTIDE SEQUENCE [LARGE SCALE GENOMIC DNA]</scope>
    <source>
        <strain evidence="5">JCM 4376</strain>
    </source>
</reference>
<name>A0ABQ2VS60_9ACTN</name>
<feature type="compositionally biased region" description="Low complexity" evidence="1">
    <location>
        <begin position="153"/>
        <end position="175"/>
    </location>
</feature>
<dbReference type="Gene3D" id="2.70.70.10">
    <property type="entry name" value="Glucose Permease (Domain IIA)"/>
    <property type="match status" value="1"/>
</dbReference>
<dbReference type="SUPFAM" id="SSF51261">
    <property type="entry name" value="Duplicated hybrid motif"/>
    <property type="match status" value="1"/>
</dbReference>
<dbReference type="SMART" id="SM00257">
    <property type="entry name" value="LysM"/>
    <property type="match status" value="1"/>
</dbReference>
<protein>
    <submittedName>
        <fullName evidence="4">Peptidase</fullName>
    </submittedName>
</protein>
<dbReference type="InterPro" id="IPR011055">
    <property type="entry name" value="Dup_hybrid_motif"/>
</dbReference>
<dbReference type="Gene3D" id="3.10.350.10">
    <property type="entry name" value="LysM domain"/>
    <property type="match status" value="1"/>
</dbReference>
<dbReference type="PROSITE" id="PS51782">
    <property type="entry name" value="LYSM"/>
    <property type="match status" value="1"/>
</dbReference>
<proteinExistence type="predicted"/>
<dbReference type="InterPro" id="IPR050570">
    <property type="entry name" value="Cell_wall_metabolism_enzyme"/>
</dbReference>
<sequence length="308" mass="30525">MPTSGKHRRPKIGPVARGIAAVSAGGAVIALPLLGATGAHAAEQAAPAAAPQQAAATHAQPVAQKQAATTTYSVVSGDYLSKIAAEHKIKGGWQKLYQDNRKVVGEDPSLIFPGMKLTLGAEAAGSAAPTGAGAGSALPSKAPSAVASAAEKSAPAKSVTAAPESKAPAAKSSSSGYVHPVPGNHTTNYRASGSNWSSGSHSGIDFPVASGTSVKAITSGTVVTAGWGGAYGNQVVIKHADGRYSQYGHMSSLSVSAGQSVGAGQQVGLSGSTGNSTGPHLHFEVRTGPAYGSDIDPIAYLASHGIYV</sequence>
<dbReference type="PANTHER" id="PTHR21666:SF270">
    <property type="entry name" value="MUREIN HYDROLASE ACTIVATOR ENVC"/>
    <property type="match status" value="1"/>
</dbReference>
<comment type="caution">
    <text evidence="4">The sequence shown here is derived from an EMBL/GenBank/DDBJ whole genome shotgun (WGS) entry which is preliminary data.</text>
</comment>
<organism evidence="4 5">
    <name type="scientific">Streptomyces gelaticus</name>
    <dbReference type="NCBI Taxonomy" id="285446"/>
    <lineage>
        <taxon>Bacteria</taxon>
        <taxon>Bacillati</taxon>
        <taxon>Actinomycetota</taxon>
        <taxon>Actinomycetes</taxon>
        <taxon>Kitasatosporales</taxon>
        <taxon>Streptomycetaceae</taxon>
        <taxon>Streptomyces</taxon>
    </lineage>
</organism>
<evidence type="ECO:0000313" key="4">
    <source>
        <dbReference type="EMBL" id="GGV74188.1"/>
    </source>
</evidence>
<dbReference type="InterPro" id="IPR036779">
    <property type="entry name" value="LysM_dom_sf"/>
</dbReference>
<dbReference type="PANTHER" id="PTHR21666">
    <property type="entry name" value="PEPTIDASE-RELATED"/>
    <property type="match status" value="1"/>
</dbReference>
<dbReference type="EMBL" id="BMTF01000001">
    <property type="protein sequence ID" value="GGV74188.1"/>
    <property type="molecule type" value="Genomic_DNA"/>
</dbReference>
<feature type="region of interest" description="Disordered" evidence="1">
    <location>
        <begin position="153"/>
        <end position="196"/>
    </location>
</feature>
<evidence type="ECO:0000256" key="2">
    <source>
        <dbReference type="SAM" id="SignalP"/>
    </source>
</evidence>
<feature type="chain" id="PRO_5046495914" evidence="2">
    <location>
        <begin position="42"/>
        <end position="308"/>
    </location>
</feature>